<organism evidence="3 4">
    <name type="scientific">Desulfohalobium retbaense (strain ATCC 49708 / DSM 5692 / JCM 16813 / HR100)</name>
    <dbReference type="NCBI Taxonomy" id="485915"/>
    <lineage>
        <taxon>Bacteria</taxon>
        <taxon>Pseudomonadati</taxon>
        <taxon>Thermodesulfobacteriota</taxon>
        <taxon>Desulfovibrionia</taxon>
        <taxon>Desulfovibrionales</taxon>
        <taxon>Desulfohalobiaceae</taxon>
        <taxon>Desulfohalobium</taxon>
    </lineage>
</organism>
<protein>
    <recommendedName>
        <fullName evidence="2">EamA domain-containing protein</fullName>
    </recommendedName>
</protein>
<gene>
    <name evidence="3" type="ordered locus">Dret_1090</name>
</gene>
<keyword evidence="4" id="KW-1185">Reference proteome</keyword>
<dbReference type="EMBL" id="CP001734">
    <property type="protein sequence ID" value="ACV68378.1"/>
    <property type="molecule type" value="Genomic_DNA"/>
</dbReference>
<feature type="transmembrane region" description="Helical" evidence="1">
    <location>
        <begin position="177"/>
        <end position="197"/>
    </location>
</feature>
<feature type="transmembrane region" description="Helical" evidence="1">
    <location>
        <begin position="152"/>
        <end position="171"/>
    </location>
</feature>
<feature type="domain" description="EamA" evidence="2">
    <location>
        <begin position="153"/>
        <end position="282"/>
    </location>
</feature>
<keyword evidence="1" id="KW-0812">Transmembrane</keyword>
<evidence type="ECO:0000313" key="3">
    <source>
        <dbReference type="EMBL" id="ACV68378.1"/>
    </source>
</evidence>
<dbReference type="Pfam" id="PF00892">
    <property type="entry name" value="EamA"/>
    <property type="match status" value="2"/>
</dbReference>
<keyword evidence="1" id="KW-0472">Membrane</keyword>
<dbReference type="SUPFAM" id="SSF103481">
    <property type="entry name" value="Multidrug resistance efflux transporter EmrE"/>
    <property type="match status" value="2"/>
</dbReference>
<reference evidence="3 4" key="2">
    <citation type="journal article" date="2010" name="Stand. Genomic Sci.">
        <title>Complete genome sequence of Desulfohalobium retbaense type strain (HR(100)).</title>
        <authorList>
            <person name="Spring S."/>
            <person name="Nolan M."/>
            <person name="Lapidus A."/>
            <person name="Glavina Del Rio T."/>
            <person name="Copeland A."/>
            <person name="Tice H."/>
            <person name="Cheng J.F."/>
            <person name="Lucas S."/>
            <person name="Land M."/>
            <person name="Chen F."/>
            <person name="Bruce D."/>
            <person name="Goodwin L."/>
            <person name="Pitluck S."/>
            <person name="Ivanova N."/>
            <person name="Mavromatis K."/>
            <person name="Mikhailova N."/>
            <person name="Pati A."/>
            <person name="Chen A."/>
            <person name="Palaniappan K."/>
            <person name="Hauser L."/>
            <person name="Chang Y.J."/>
            <person name="Jeffries C.D."/>
            <person name="Munk C."/>
            <person name="Kiss H."/>
            <person name="Chain P."/>
            <person name="Han C."/>
            <person name="Brettin T."/>
            <person name="Detter J.C."/>
            <person name="Schuler E."/>
            <person name="Goker M."/>
            <person name="Rohde M."/>
            <person name="Bristow J."/>
            <person name="Eisen J.A."/>
            <person name="Markowitz V."/>
            <person name="Hugenholtz P."/>
            <person name="Kyrpides N.C."/>
            <person name="Klenk H.P."/>
        </authorList>
    </citation>
    <scope>NUCLEOTIDE SEQUENCE [LARGE SCALE GENOMIC DNA]</scope>
    <source>
        <strain evidence="3 4">DSM 5692</strain>
    </source>
</reference>
<dbReference type="KEGG" id="drt:Dret_1090"/>
<dbReference type="RefSeq" id="WP_015751529.1">
    <property type="nucleotide sequence ID" value="NC_013223.1"/>
</dbReference>
<dbReference type="Proteomes" id="UP000001052">
    <property type="component" value="Chromosome"/>
</dbReference>
<evidence type="ECO:0000259" key="2">
    <source>
        <dbReference type="Pfam" id="PF00892"/>
    </source>
</evidence>
<feature type="transmembrane region" description="Helical" evidence="1">
    <location>
        <begin position="98"/>
        <end position="131"/>
    </location>
</feature>
<dbReference type="STRING" id="485915.Dret_1090"/>
<feature type="transmembrane region" description="Helical" evidence="1">
    <location>
        <begin position="217"/>
        <end position="234"/>
    </location>
</feature>
<dbReference type="AlphaFoldDB" id="C8X255"/>
<feature type="transmembrane region" description="Helical" evidence="1">
    <location>
        <begin position="267"/>
        <end position="283"/>
    </location>
</feature>
<feature type="transmembrane region" description="Helical" evidence="1">
    <location>
        <begin position="63"/>
        <end position="82"/>
    </location>
</feature>
<feature type="transmembrane region" description="Helical" evidence="1">
    <location>
        <begin position="240"/>
        <end position="260"/>
    </location>
</feature>
<name>C8X255_DESRD</name>
<dbReference type="eggNOG" id="COG0697">
    <property type="taxonomic scope" value="Bacteria"/>
</dbReference>
<evidence type="ECO:0000313" key="4">
    <source>
        <dbReference type="Proteomes" id="UP000001052"/>
    </source>
</evidence>
<dbReference type="InterPro" id="IPR037185">
    <property type="entry name" value="EmrE-like"/>
</dbReference>
<accession>C8X255</accession>
<dbReference type="InterPro" id="IPR000620">
    <property type="entry name" value="EamA_dom"/>
</dbReference>
<feature type="transmembrane region" description="Helical" evidence="1">
    <location>
        <begin position="35"/>
        <end position="56"/>
    </location>
</feature>
<reference evidence="4" key="1">
    <citation type="submission" date="2009-09" db="EMBL/GenBank/DDBJ databases">
        <title>The complete chromosome of Desulfohalobium retbaense DSM 5692.</title>
        <authorList>
            <consortium name="US DOE Joint Genome Institute (JGI-PGF)"/>
            <person name="Lucas S."/>
            <person name="Copeland A."/>
            <person name="Lapidus A."/>
            <person name="Glavina del Rio T."/>
            <person name="Dalin E."/>
            <person name="Tice H."/>
            <person name="Bruce D."/>
            <person name="Goodwin L."/>
            <person name="Pitluck S."/>
            <person name="Kyrpides N."/>
            <person name="Mavromatis K."/>
            <person name="Ivanova N."/>
            <person name="Mikhailova N."/>
            <person name="Munk A.C."/>
            <person name="Brettin T."/>
            <person name="Detter J.C."/>
            <person name="Han C."/>
            <person name="Tapia R."/>
            <person name="Larimer F."/>
            <person name="Land M."/>
            <person name="Hauser L."/>
            <person name="Markowitz V."/>
            <person name="Cheng J.-F."/>
            <person name="Hugenholtz P."/>
            <person name="Woyke T."/>
            <person name="Wu D."/>
            <person name="Spring S."/>
            <person name="Klenk H.-P."/>
            <person name="Eisen J.A."/>
        </authorList>
    </citation>
    <scope>NUCLEOTIDE SEQUENCE [LARGE SCALE GENOMIC DNA]</scope>
    <source>
        <strain evidence="4">DSM 5692</strain>
    </source>
</reference>
<dbReference type="GO" id="GO:0016020">
    <property type="term" value="C:membrane"/>
    <property type="evidence" value="ECO:0007669"/>
    <property type="project" value="InterPro"/>
</dbReference>
<keyword evidence="1" id="KW-1133">Transmembrane helix</keyword>
<dbReference type="HOGENOM" id="CLU_084683_0_0_7"/>
<sequence>MHLALTALAGRITLLGVERIVVKQLGLNGDSVSATFLFFALGALPLLPFALALGVLDIGLVPTACLSSLFYAVAFVCYVHALRLGEASLVSPLYNFNIFFLALLAGVFLGEPVTGVKIGALILLVYGASFLNRQHTIWASLRALACDRACRVMIAGSMLIAVGRVIDTAAIHTASPLGYAFVLYACISLYILVYILWRGEWMNVVGLFRRSPGLSALSGAINGFSYLFLLLALTQIEVSVAEPVSMLGMVVTLFLARWIFKEDIKDRMIGVAIMLVAAWLLLAA</sequence>
<evidence type="ECO:0000256" key="1">
    <source>
        <dbReference type="SAM" id="Phobius"/>
    </source>
</evidence>
<dbReference type="Gene3D" id="1.10.3730.20">
    <property type="match status" value="2"/>
</dbReference>
<proteinExistence type="predicted"/>
<dbReference type="OrthoDB" id="9806718at2"/>
<feature type="domain" description="EamA" evidence="2">
    <location>
        <begin position="15"/>
        <end position="132"/>
    </location>
</feature>